<organism evidence="4">
    <name type="scientific">Rhizochromulina marina</name>
    <dbReference type="NCBI Taxonomy" id="1034831"/>
    <lineage>
        <taxon>Eukaryota</taxon>
        <taxon>Sar</taxon>
        <taxon>Stramenopiles</taxon>
        <taxon>Ochrophyta</taxon>
        <taxon>Dictyochophyceae</taxon>
        <taxon>Rhizochromulinales</taxon>
        <taxon>Rhizochromulina</taxon>
    </lineage>
</organism>
<evidence type="ECO:0000256" key="2">
    <source>
        <dbReference type="ARBA" id="ARBA00023008"/>
    </source>
</evidence>
<dbReference type="PANTHER" id="PTHR11474:SF126">
    <property type="entry name" value="TYROSINASE-LIKE PROTEIN TYR-1-RELATED"/>
    <property type="match status" value="1"/>
</dbReference>
<feature type="domain" description="Tyrosinase copper-binding" evidence="3">
    <location>
        <begin position="238"/>
        <end position="440"/>
    </location>
</feature>
<dbReference type="SUPFAM" id="SSF48056">
    <property type="entry name" value="Di-copper centre-containing domain"/>
    <property type="match status" value="1"/>
</dbReference>
<keyword evidence="1" id="KW-0479">Metal-binding</keyword>
<reference evidence="4" key="1">
    <citation type="submission" date="2021-01" db="EMBL/GenBank/DDBJ databases">
        <authorList>
            <person name="Corre E."/>
            <person name="Pelletier E."/>
            <person name="Niang G."/>
            <person name="Scheremetjew M."/>
            <person name="Finn R."/>
            <person name="Kale V."/>
            <person name="Holt S."/>
            <person name="Cochrane G."/>
            <person name="Meng A."/>
            <person name="Brown T."/>
            <person name="Cohen L."/>
        </authorList>
    </citation>
    <scope>NUCLEOTIDE SEQUENCE</scope>
    <source>
        <strain evidence="4">CCMP1243</strain>
    </source>
</reference>
<dbReference type="GO" id="GO:0046872">
    <property type="term" value="F:metal ion binding"/>
    <property type="evidence" value="ECO:0007669"/>
    <property type="project" value="UniProtKB-KW"/>
</dbReference>
<accession>A0A7S2W3X4</accession>
<evidence type="ECO:0000259" key="3">
    <source>
        <dbReference type="Pfam" id="PF00264"/>
    </source>
</evidence>
<dbReference type="InterPro" id="IPR008922">
    <property type="entry name" value="Di-copper_centre_dom_sf"/>
</dbReference>
<dbReference type="GO" id="GO:0016491">
    <property type="term" value="F:oxidoreductase activity"/>
    <property type="evidence" value="ECO:0007669"/>
    <property type="project" value="InterPro"/>
</dbReference>
<evidence type="ECO:0000256" key="1">
    <source>
        <dbReference type="ARBA" id="ARBA00022723"/>
    </source>
</evidence>
<dbReference type="InterPro" id="IPR002227">
    <property type="entry name" value="Tyrosinase_Cu-bd"/>
</dbReference>
<evidence type="ECO:0000313" key="4">
    <source>
        <dbReference type="EMBL" id="CAD9666828.1"/>
    </source>
</evidence>
<dbReference type="Gene3D" id="1.10.1280.10">
    <property type="entry name" value="Di-copper center containing domain from catechol oxidase"/>
    <property type="match status" value="1"/>
</dbReference>
<name>A0A7S2W3X4_9STRA</name>
<dbReference type="AlphaFoldDB" id="A0A7S2W3X4"/>
<dbReference type="InterPro" id="IPR050316">
    <property type="entry name" value="Tyrosinase/Hemocyanin"/>
</dbReference>
<dbReference type="EMBL" id="HBHJ01004603">
    <property type="protein sequence ID" value="CAD9666828.1"/>
    <property type="molecule type" value="Transcribed_RNA"/>
</dbReference>
<protein>
    <recommendedName>
        <fullName evidence="3">Tyrosinase copper-binding domain-containing protein</fullName>
    </recommendedName>
</protein>
<proteinExistence type="predicted"/>
<gene>
    <name evidence="4" type="ORF">RMAR1173_LOCUS3002</name>
</gene>
<dbReference type="Pfam" id="PF00264">
    <property type="entry name" value="Tyrosinase"/>
    <property type="match status" value="1"/>
</dbReference>
<dbReference type="PANTHER" id="PTHR11474">
    <property type="entry name" value="TYROSINASE FAMILY MEMBER"/>
    <property type="match status" value="1"/>
</dbReference>
<sequence length="672" mass="75259">MDGSVAWSWRRWAAAGVLALAALLAVSMGRGTMPRSEPDLDPVSQALDGEAPTLLAEAARGLHLWLDYDYKAEAAAAGRPAAGEDYPVVDQSLLAEPGRATTLSVSVASASVQGPLKHLMAPTPLSDSSDLCLWAISPLLATSESPAFRDASAWSRSTRGTSIEVTFPAPGQYQVEVSCEVRGEVLALSQTVSALYVRRELRSLSEEDRDKFLDAVHLMSVLSTEEGQAQYGKFYYQLDYFVTVHTTMAGSRRLDHMHDGLGLLTQHIALSNAFERSLQAIDSSIALPYWDYTLEMYQVKNKYGYNDIGKIFSDSELFSAEWFGRTENNRIADGRFAQQTVASNRTSGTHSPYGFLRAPWNLNPSPFVTRYHKMCGVEPTKLLAYEESYFSSEFIQYMSFQWPTCASHLKLLKKSSWYDFSWEAGYLPHGPVHSWTGGVGGGCDDLEDKLGTYLGTKNVDMLKTIMFAMLKNFWRYEYTEMPSFCSVDSEEDCKVRCNSKREDIMTGLVLGTLSKSLPFKYNIPTEDETSVAKIIACDSPYWPGDHLEAASPAEASFWPIHPTLERLVHYKLLYRPFTDMEWIHESTSDAHVCARWSSTDCHGHNPEDLTFWPIVHLGVDGSFRDANVKNVELRGMADMDNYRLPYIYDHFRWEHCEEDGVVFETSSASAGS</sequence>
<keyword evidence="2" id="KW-0186">Copper</keyword>